<dbReference type="RefSeq" id="XP_033529426.1">
    <property type="nucleotide sequence ID" value="XM_033667210.1"/>
</dbReference>
<dbReference type="EMBL" id="ML977497">
    <property type="protein sequence ID" value="KAF2135039.1"/>
    <property type="molecule type" value="Genomic_DNA"/>
</dbReference>
<dbReference type="InterPro" id="IPR011989">
    <property type="entry name" value="ARM-like"/>
</dbReference>
<evidence type="ECO:0000313" key="3">
    <source>
        <dbReference type="Proteomes" id="UP000799771"/>
    </source>
</evidence>
<dbReference type="SUPFAM" id="SSF48371">
    <property type="entry name" value="ARM repeat"/>
    <property type="match status" value="1"/>
</dbReference>
<dbReference type="AlphaFoldDB" id="A0A6A6ASV7"/>
<protein>
    <submittedName>
        <fullName evidence="2">Conidiophore development protein hymA</fullName>
    </submittedName>
</protein>
<gene>
    <name evidence="2" type="ORF">P153DRAFT_362742</name>
</gene>
<dbReference type="InterPro" id="IPR013878">
    <property type="entry name" value="Mo25"/>
</dbReference>
<organism evidence="2 3">
    <name type="scientific">Dothidotthia symphoricarpi CBS 119687</name>
    <dbReference type="NCBI Taxonomy" id="1392245"/>
    <lineage>
        <taxon>Eukaryota</taxon>
        <taxon>Fungi</taxon>
        <taxon>Dikarya</taxon>
        <taxon>Ascomycota</taxon>
        <taxon>Pezizomycotina</taxon>
        <taxon>Dothideomycetes</taxon>
        <taxon>Pleosporomycetidae</taxon>
        <taxon>Pleosporales</taxon>
        <taxon>Dothidotthiaceae</taxon>
        <taxon>Dothidotthia</taxon>
    </lineage>
</organism>
<dbReference type="GO" id="GO:0035556">
    <property type="term" value="P:intracellular signal transduction"/>
    <property type="evidence" value="ECO:0007669"/>
    <property type="project" value="TreeGrafter"/>
</dbReference>
<dbReference type="Pfam" id="PF08569">
    <property type="entry name" value="Mo25"/>
    <property type="match status" value="1"/>
</dbReference>
<accession>A0A6A6ASV7</accession>
<proteinExistence type="inferred from homology"/>
<evidence type="ECO:0000313" key="2">
    <source>
        <dbReference type="EMBL" id="KAF2135039.1"/>
    </source>
</evidence>
<evidence type="ECO:0000256" key="1">
    <source>
        <dbReference type="ARBA" id="ARBA00011012"/>
    </source>
</evidence>
<dbReference type="PANTHER" id="PTHR10182">
    <property type="entry name" value="CALCIUM-BINDING PROTEIN 39-RELATED"/>
    <property type="match status" value="1"/>
</dbReference>
<dbReference type="GeneID" id="54407642"/>
<dbReference type="GO" id="GO:0005737">
    <property type="term" value="C:cytoplasm"/>
    <property type="evidence" value="ECO:0007669"/>
    <property type="project" value="UniProtKB-ARBA"/>
</dbReference>
<dbReference type="GO" id="GO:0043539">
    <property type="term" value="F:protein serine/threonine kinase activator activity"/>
    <property type="evidence" value="ECO:0007669"/>
    <property type="project" value="TreeGrafter"/>
</dbReference>
<dbReference type="PANTHER" id="PTHR10182:SF3">
    <property type="entry name" value="PROTEIN MO25"/>
    <property type="match status" value="1"/>
</dbReference>
<keyword evidence="3" id="KW-1185">Reference proteome</keyword>
<dbReference type="OrthoDB" id="609103at2759"/>
<dbReference type="Gene3D" id="1.25.10.10">
    <property type="entry name" value="Leucine-rich Repeat Variant"/>
    <property type="match status" value="1"/>
</dbReference>
<reference evidence="2" key="1">
    <citation type="journal article" date="2020" name="Stud. Mycol.">
        <title>101 Dothideomycetes genomes: a test case for predicting lifestyles and emergence of pathogens.</title>
        <authorList>
            <person name="Haridas S."/>
            <person name="Albert R."/>
            <person name="Binder M."/>
            <person name="Bloem J."/>
            <person name="Labutti K."/>
            <person name="Salamov A."/>
            <person name="Andreopoulos B."/>
            <person name="Baker S."/>
            <person name="Barry K."/>
            <person name="Bills G."/>
            <person name="Bluhm B."/>
            <person name="Cannon C."/>
            <person name="Castanera R."/>
            <person name="Culley D."/>
            <person name="Daum C."/>
            <person name="Ezra D."/>
            <person name="Gonzalez J."/>
            <person name="Henrissat B."/>
            <person name="Kuo A."/>
            <person name="Liang C."/>
            <person name="Lipzen A."/>
            <person name="Lutzoni F."/>
            <person name="Magnuson J."/>
            <person name="Mondo S."/>
            <person name="Nolan M."/>
            <person name="Ohm R."/>
            <person name="Pangilinan J."/>
            <person name="Park H.-J."/>
            <person name="Ramirez L."/>
            <person name="Alfaro M."/>
            <person name="Sun H."/>
            <person name="Tritt A."/>
            <person name="Yoshinaga Y."/>
            <person name="Zwiers L.-H."/>
            <person name="Turgeon B."/>
            <person name="Goodwin S."/>
            <person name="Spatafora J."/>
            <person name="Crous P."/>
            <person name="Grigoriev I."/>
        </authorList>
    </citation>
    <scope>NUCLEOTIDE SEQUENCE</scope>
    <source>
        <strain evidence="2">CBS 119687</strain>
    </source>
</reference>
<comment type="similarity">
    <text evidence="1">Belongs to the Mo25 family.</text>
</comment>
<dbReference type="InterPro" id="IPR016024">
    <property type="entry name" value="ARM-type_fold"/>
</dbReference>
<dbReference type="FunFam" id="1.25.10.10:FF:000257">
    <property type="entry name" value="Conidiophore development protein hymA"/>
    <property type="match status" value="1"/>
</dbReference>
<name>A0A6A6ASV7_9PLEO</name>
<sequence>MAFLFRKPAKTNMDLTRCVKELTMRLSQEDKPNPKLENELALELQEMKKRLQGTPDTEVNPESVHQLLAAIIAEDLFFVLATNIHKLPFESRKDAQVVFSTAFRYKGPEQTDTPQVLHHIVQFQSRVIIALNYGYERRESAMPCGGIMREALKYDAIAALVLYHDGPEDGKELDLANVNPDIPASGNGVFWKYFDWIEKGAFEVSADAFNTFKEILTKHKPLVATFLHTNFDMFFENFNTRLVQSESYVTKRQSIKLLGEILLDRANYIVMTRYVDSGENLKIIMKLLRDDRRMIQYEGFHVFKVFVANPHKSLAVQRILIGNREKLLRFLPTFLEDRTDDEQFIDEKSFLIRQIENLPAQPIPPPAPAA</sequence>
<dbReference type="Proteomes" id="UP000799771">
    <property type="component" value="Unassembled WGS sequence"/>
</dbReference>